<proteinExistence type="predicted"/>
<dbReference type="AlphaFoldDB" id="A0A4D8QJ54"/>
<evidence type="ECO:0000313" key="2">
    <source>
        <dbReference type="Proteomes" id="UP000298774"/>
    </source>
</evidence>
<evidence type="ECO:0000313" key="1">
    <source>
        <dbReference type="EMBL" id="QCO10925.1"/>
    </source>
</evidence>
<dbReference type="EMBL" id="CP032340">
    <property type="protein sequence ID" value="QCO10925.1"/>
    <property type="molecule type" value="Genomic_DNA"/>
</dbReference>
<gene>
    <name evidence="1" type="ORF">D3868_17930</name>
</gene>
<dbReference type="Proteomes" id="UP000298774">
    <property type="component" value="Plasmid p1"/>
</dbReference>
<reference evidence="1 2" key="1">
    <citation type="submission" date="2018-09" db="EMBL/GenBank/DDBJ databases">
        <title>Whole genome based analysis of evolution and adaptive divergence in Indian and Brazilian strains of Azospirillum brasilense.</title>
        <authorList>
            <person name="Singh C."/>
            <person name="Tripathi A.K."/>
        </authorList>
    </citation>
    <scope>NUCLEOTIDE SEQUENCE [LARGE SCALE GENOMIC DNA]</scope>
    <source>
        <strain evidence="1 2">MTCC4038</strain>
        <plasmid evidence="1 2">p1</plasmid>
    </source>
</reference>
<protein>
    <submittedName>
        <fullName evidence="1">Uncharacterized protein</fullName>
    </submittedName>
</protein>
<dbReference type="RefSeq" id="WP_137165221.1">
    <property type="nucleotide sequence ID" value="NZ_CP032340.1"/>
</dbReference>
<keyword evidence="1" id="KW-0614">Plasmid</keyword>
<organism evidence="1 2">
    <name type="scientific">Azospirillum brasilense</name>
    <dbReference type="NCBI Taxonomy" id="192"/>
    <lineage>
        <taxon>Bacteria</taxon>
        <taxon>Pseudomonadati</taxon>
        <taxon>Pseudomonadota</taxon>
        <taxon>Alphaproteobacteria</taxon>
        <taxon>Rhodospirillales</taxon>
        <taxon>Azospirillaceae</taxon>
        <taxon>Azospirillum</taxon>
    </lineage>
</organism>
<name>A0A4D8QJ54_AZOBR</name>
<sequence>MDDHRPVEPGDIGVADIVAAAGAAVSGKAIAHDAALIPDVQTAAVADRSRGKPRLQAVAMMLAAILVLVLGC</sequence>
<accession>A0A4D8QJ54</accession>
<geneLocation type="plasmid" evidence="1 2">
    <name>p1</name>
</geneLocation>